<organism evidence="2 3">
    <name type="scientific">Cudoniella acicularis</name>
    <dbReference type="NCBI Taxonomy" id="354080"/>
    <lineage>
        <taxon>Eukaryota</taxon>
        <taxon>Fungi</taxon>
        <taxon>Dikarya</taxon>
        <taxon>Ascomycota</taxon>
        <taxon>Pezizomycotina</taxon>
        <taxon>Leotiomycetes</taxon>
        <taxon>Helotiales</taxon>
        <taxon>Tricladiaceae</taxon>
        <taxon>Cudoniella</taxon>
    </lineage>
</organism>
<dbReference type="OrthoDB" id="2579248at2759"/>
<dbReference type="CDD" id="cd03143">
    <property type="entry name" value="A4_beta-galactosidase_middle_domain"/>
    <property type="match status" value="1"/>
</dbReference>
<dbReference type="Gene3D" id="3.40.50.880">
    <property type="match status" value="1"/>
</dbReference>
<dbReference type="PANTHER" id="PTHR36848">
    <property type="entry name" value="DNA-BINDING PROTEIN (PUTATIVE SECRETED PROTEIN)-RELATED"/>
    <property type="match status" value="1"/>
</dbReference>
<reference evidence="2 3" key="1">
    <citation type="submission" date="2020-03" db="EMBL/GenBank/DDBJ databases">
        <title>Draft Genome Sequence of Cudoniella acicularis.</title>
        <authorList>
            <person name="Buettner E."/>
            <person name="Kellner H."/>
        </authorList>
    </citation>
    <scope>NUCLEOTIDE SEQUENCE [LARGE SCALE GENOMIC DNA]</scope>
    <source>
        <strain evidence="2 3">DSM 108380</strain>
    </source>
</reference>
<dbReference type="PANTHER" id="PTHR36848:SF2">
    <property type="entry name" value="SECRETED PROTEIN"/>
    <property type="match status" value="1"/>
</dbReference>
<accession>A0A8H4RQ79</accession>
<comment type="caution">
    <text evidence="2">The sequence shown here is derived from an EMBL/GenBank/DDBJ whole genome shotgun (WGS) entry which is preliminary data.</text>
</comment>
<evidence type="ECO:0008006" key="4">
    <source>
        <dbReference type="Google" id="ProtNLM"/>
    </source>
</evidence>
<protein>
    <recommendedName>
        <fullName evidence="4">Glycoside hydrolase family 2 protein</fullName>
    </recommendedName>
</protein>
<feature type="region of interest" description="Disordered" evidence="1">
    <location>
        <begin position="1024"/>
        <end position="1064"/>
    </location>
</feature>
<dbReference type="EMBL" id="JAAMPI010000243">
    <property type="protein sequence ID" value="KAF4633653.1"/>
    <property type="molecule type" value="Genomic_DNA"/>
</dbReference>
<proteinExistence type="predicted"/>
<feature type="compositionally biased region" description="Low complexity" evidence="1">
    <location>
        <begin position="1053"/>
        <end position="1064"/>
    </location>
</feature>
<keyword evidence="3" id="KW-1185">Reference proteome</keyword>
<dbReference type="Proteomes" id="UP000566819">
    <property type="component" value="Unassembled WGS sequence"/>
</dbReference>
<gene>
    <name evidence="2" type="ORF">G7Y89_g4462</name>
</gene>
<evidence type="ECO:0000313" key="3">
    <source>
        <dbReference type="Proteomes" id="UP000566819"/>
    </source>
</evidence>
<evidence type="ECO:0000256" key="1">
    <source>
        <dbReference type="SAM" id="MobiDB-lite"/>
    </source>
</evidence>
<sequence>MEYVSVAVNAALQKRDNMADYLSPKKANPLSYPKSSQPFSIELFKHPTAEYRGCPFWAWNCKLDKAQLFRQIDYFAEMGMGGFHMHVRVGLDTKYMGEEFMGLIRSCVDYAESKKMLACLYDEDRWPSGSAGGLVISKWPETKSKHVVFTPRSHGTVNRVGEPESDNDPVRTKDSRLLATYDITLDENGCLKSSRLLKEGQSGANEWYLYEETNGPDPWFNDQTYVDTLSEDAIAKFISITHETYKAKVGDKFGTTIPCIFTDEPQFTIKRQLGNPKSADDVVMPWTTDLPQSFKKTIFFRPYRKIPRTRVESARGKSQHSSTAALGEAMRCYRSMDMPGMDLLCDWTEYNTAKQVTSVARQNGLRGAMSELYGVTHWDFTFEGHKGCGDWQAVLGITFRVHHLTWVSMAGEGKRDYPACIGYQSPWYKEYGYIEDHFARVGVAMTRGKAVTRIAVIHPIESYWLAFGPNGSGDELDVRDKAFGDLSWWLLHGHIDFDFISESLLPGQISGKATGKKLQVGACEYDVVILPNLRTIRSTTLKVLREFAKTGGHVVVAGSGPDLVDAQVPKSTPSIEGSRSILWGQQSIVTAMDQYRDVRILNEQGNAADRYLYQMRQDGEDRFVFIVNRDRNAAENTTLKLKGKWAVEEFNTLTGKDSIIFSHIEDCWTVFPYRFEGCTSLLVRLTPFKTSMAILAAPAPLPLLSDGTSDDVVLDSIELAEQNVLLLDLAQYKLDDENWSQPTEVLRIDNEIRARIGMPRKGGGWRQPWTVPFSDRASRTYVTMRFIFNSSFNIRDRTSLALEDADTMKIYLNGLSLTTKKADVRPYWVDEAITTLEIPGDTIKTGSNVLTVSFPFGILTNIERIYILGAFAVHVDGRTASLEPLRPGLLFWGNIVDQGFPFYVGNITYNCSFYTSSSKVAKISVPNFSSPLLSVSDTETGKKIGNIAFQPRTLELGKLAKGSHKISITAYGNRFNSFGHIHMPGWITACFPDVWRSGGDWWTDNYDLKPVGILSCPQISTFSSPSLEDEPEHPRKDSGEWVLVHRGGTQTPSSVSISISDSEN</sequence>
<dbReference type="InterPro" id="IPR053161">
    <property type="entry name" value="Ulvan_degrading_GH"/>
</dbReference>
<dbReference type="InterPro" id="IPR029062">
    <property type="entry name" value="Class_I_gatase-like"/>
</dbReference>
<name>A0A8H4RQ79_9HELO</name>
<dbReference type="AlphaFoldDB" id="A0A8H4RQ79"/>
<evidence type="ECO:0000313" key="2">
    <source>
        <dbReference type="EMBL" id="KAF4633653.1"/>
    </source>
</evidence>